<keyword evidence="1" id="KW-0678">Repressor</keyword>
<reference evidence="7 8" key="1">
    <citation type="submission" date="2020-02" db="EMBL/GenBank/DDBJ databases">
        <authorList>
            <person name="Zheng R.K."/>
            <person name="Sun C.M."/>
        </authorList>
    </citation>
    <scope>NUCLEOTIDE SEQUENCE [LARGE SCALE GENOMIC DNA]</scope>
    <source>
        <strain evidence="8">rifampicinis</strain>
    </source>
</reference>
<dbReference type="Pfam" id="PF00440">
    <property type="entry name" value="TetR_N"/>
    <property type="match status" value="1"/>
</dbReference>
<dbReference type="InterPro" id="IPR009057">
    <property type="entry name" value="Homeodomain-like_sf"/>
</dbReference>
<evidence type="ECO:0000313" key="8">
    <source>
        <dbReference type="Proteomes" id="UP000594468"/>
    </source>
</evidence>
<gene>
    <name evidence="7" type="ORF">G4Y79_20130</name>
</gene>
<sequence>MARKPADQSVSRREIIIAAADVLRENGYDATTMKDIAARVNLTAASLYHHFKSKDFLLLAVLEVGLDIAIEEIEPIARDNTITNTAKLRQMIQSHITGVTSNTAFGAAMVFEIKSLMSAGFGPRGSSTNEQESIDEFIARRDAFFSRRDEFEKLFRSVIESGIAAGEFRQVDAAIVAKAMLGAHNWVGVWFKPDGRLSGQQVADIMSDTFLVSLMTTQEQPA</sequence>
<evidence type="ECO:0000256" key="3">
    <source>
        <dbReference type="ARBA" id="ARBA00023125"/>
    </source>
</evidence>
<dbReference type="KEGG" id="pmet:G4Y79_20130"/>
<dbReference type="InterPro" id="IPR050109">
    <property type="entry name" value="HTH-type_TetR-like_transc_reg"/>
</dbReference>
<dbReference type="Gene3D" id="1.10.357.10">
    <property type="entry name" value="Tetracycline Repressor, domain 2"/>
    <property type="match status" value="1"/>
</dbReference>
<dbReference type="PRINTS" id="PR00455">
    <property type="entry name" value="HTHTETR"/>
</dbReference>
<dbReference type="PROSITE" id="PS50977">
    <property type="entry name" value="HTH_TETR_2"/>
    <property type="match status" value="1"/>
</dbReference>
<feature type="domain" description="HTH tetR-type" evidence="6">
    <location>
        <begin position="9"/>
        <end position="69"/>
    </location>
</feature>
<dbReference type="Pfam" id="PF17932">
    <property type="entry name" value="TetR_C_24"/>
    <property type="match status" value="1"/>
</dbReference>
<keyword evidence="8" id="KW-1185">Reference proteome</keyword>
<feature type="DNA-binding region" description="H-T-H motif" evidence="5">
    <location>
        <begin position="32"/>
        <end position="51"/>
    </location>
</feature>
<dbReference type="GO" id="GO:0000976">
    <property type="term" value="F:transcription cis-regulatory region binding"/>
    <property type="evidence" value="ECO:0007669"/>
    <property type="project" value="TreeGrafter"/>
</dbReference>
<dbReference type="AlphaFoldDB" id="A0A7S8IEM6"/>
<dbReference type="PANTHER" id="PTHR30055:SF175">
    <property type="entry name" value="HTH-TYPE TRANSCRIPTIONAL REPRESSOR KSTR2"/>
    <property type="match status" value="1"/>
</dbReference>
<dbReference type="RefSeq" id="WP_195170043.1">
    <property type="nucleotide sequence ID" value="NZ_CP062983.1"/>
</dbReference>
<evidence type="ECO:0000256" key="5">
    <source>
        <dbReference type="PROSITE-ProRule" id="PRU00335"/>
    </source>
</evidence>
<dbReference type="InterPro" id="IPR023772">
    <property type="entry name" value="DNA-bd_HTH_TetR-type_CS"/>
</dbReference>
<evidence type="ECO:0000256" key="1">
    <source>
        <dbReference type="ARBA" id="ARBA00022491"/>
    </source>
</evidence>
<organism evidence="7 8">
    <name type="scientific">Phototrophicus methaneseepsis</name>
    <dbReference type="NCBI Taxonomy" id="2710758"/>
    <lineage>
        <taxon>Bacteria</taxon>
        <taxon>Bacillati</taxon>
        <taxon>Chloroflexota</taxon>
        <taxon>Candidatus Thermofontia</taxon>
        <taxon>Phototrophicales</taxon>
        <taxon>Phototrophicaceae</taxon>
        <taxon>Phototrophicus</taxon>
    </lineage>
</organism>
<evidence type="ECO:0000313" key="7">
    <source>
        <dbReference type="EMBL" id="QPC81973.1"/>
    </source>
</evidence>
<dbReference type="Gene3D" id="1.10.10.60">
    <property type="entry name" value="Homeodomain-like"/>
    <property type="match status" value="1"/>
</dbReference>
<accession>A0A7S8IEM6</accession>
<dbReference type="GO" id="GO:0003700">
    <property type="term" value="F:DNA-binding transcription factor activity"/>
    <property type="evidence" value="ECO:0007669"/>
    <property type="project" value="TreeGrafter"/>
</dbReference>
<dbReference type="InterPro" id="IPR041490">
    <property type="entry name" value="KstR2_TetR_C"/>
</dbReference>
<dbReference type="PROSITE" id="PS01081">
    <property type="entry name" value="HTH_TETR_1"/>
    <property type="match status" value="1"/>
</dbReference>
<dbReference type="InterPro" id="IPR001647">
    <property type="entry name" value="HTH_TetR"/>
</dbReference>
<dbReference type="SUPFAM" id="SSF48498">
    <property type="entry name" value="Tetracyclin repressor-like, C-terminal domain"/>
    <property type="match status" value="1"/>
</dbReference>
<dbReference type="EMBL" id="CP062983">
    <property type="protein sequence ID" value="QPC81973.1"/>
    <property type="molecule type" value="Genomic_DNA"/>
</dbReference>
<dbReference type="PANTHER" id="PTHR30055">
    <property type="entry name" value="HTH-TYPE TRANSCRIPTIONAL REGULATOR RUTR"/>
    <property type="match status" value="1"/>
</dbReference>
<protein>
    <submittedName>
        <fullName evidence="7">TetR family transcriptional regulator</fullName>
    </submittedName>
</protein>
<dbReference type="InterPro" id="IPR036271">
    <property type="entry name" value="Tet_transcr_reg_TetR-rel_C_sf"/>
</dbReference>
<proteinExistence type="predicted"/>
<name>A0A7S8IEM6_9CHLR</name>
<evidence type="ECO:0000256" key="4">
    <source>
        <dbReference type="ARBA" id="ARBA00023163"/>
    </source>
</evidence>
<dbReference type="SUPFAM" id="SSF46689">
    <property type="entry name" value="Homeodomain-like"/>
    <property type="match status" value="1"/>
</dbReference>
<keyword evidence="4" id="KW-0804">Transcription</keyword>
<keyword evidence="3 5" id="KW-0238">DNA-binding</keyword>
<evidence type="ECO:0000256" key="2">
    <source>
        <dbReference type="ARBA" id="ARBA00023015"/>
    </source>
</evidence>
<keyword evidence="2" id="KW-0805">Transcription regulation</keyword>
<dbReference type="Proteomes" id="UP000594468">
    <property type="component" value="Chromosome"/>
</dbReference>
<evidence type="ECO:0000259" key="6">
    <source>
        <dbReference type="PROSITE" id="PS50977"/>
    </source>
</evidence>